<dbReference type="AlphaFoldDB" id="A0A109MXA5"/>
<evidence type="ECO:0000313" key="2">
    <source>
        <dbReference type="Proteomes" id="UP000064189"/>
    </source>
</evidence>
<name>A0A109MXA5_9BACI</name>
<reference evidence="1 2" key="1">
    <citation type="submission" date="2015-11" db="EMBL/GenBank/DDBJ databases">
        <title>Genome Sequence of Bacillus simplex strain VanAntwerpen2.</title>
        <authorList>
            <person name="Couger M.B."/>
        </authorList>
    </citation>
    <scope>NUCLEOTIDE SEQUENCE [LARGE SCALE GENOMIC DNA]</scope>
    <source>
        <strain evidence="1 2">VanAntwerpen02</strain>
    </source>
</reference>
<organism evidence="1 2">
    <name type="scientific">Peribacillus simplex</name>
    <dbReference type="NCBI Taxonomy" id="1478"/>
    <lineage>
        <taxon>Bacteria</taxon>
        <taxon>Bacillati</taxon>
        <taxon>Bacillota</taxon>
        <taxon>Bacilli</taxon>
        <taxon>Bacillales</taxon>
        <taxon>Bacillaceae</taxon>
        <taxon>Peribacillus</taxon>
    </lineage>
</organism>
<protein>
    <submittedName>
        <fullName evidence="1">Uncharacterized protein</fullName>
    </submittedName>
</protein>
<proteinExistence type="predicted"/>
<evidence type="ECO:0000313" key="1">
    <source>
        <dbReference type="EMBL" id="KWW17937.1"/>
    </source>
</evidence>
<dbReference type="Proteomes" id="UP000064189">
    <property type="component" value="Unassembled WGS sequence"/>
</dbReference>
<gene>
    <name evidence="1" type="ORF">AS888_20715</name>
</gene>
<dbReference type="EMBL" id="LNNH01000025">
    <property type="protein sequence ID" value="KWW17937.1"/>
    <property type="molecule type" value="Genomic_DNA"/>
</dbReference>
<keyword evidence="2" id="KW-1185">Reference proteome</keyword>
<comment type="caution">
    <text evidence="1">The sequence shown here is derived from an EMBL/GenBank/DDBJ whole genome shotgun (WGS) entry which is preliminary data.</text>
</comment>
<sequence>MHKCEYPECTENRKKTWGLVPLCAFHYQLILEETLIYYKAPNKKLYEYRLHYLKIAPQISWSRDN</sequence>
<accession>A0A109MXA5</accession>